<dbReference type="SUPFAM" id="SSF54631">
    <property type="entry name" value="CBS-domain pair"/>
    <property type="match status" value="1"/>
</dbReference>
<keyword evidence="1 2" id="KW-0129">CBS domain</keyword>
<accession>A0ABQ0CBE0</accession>
<dbReference type="PANTHER" id="PTHR43080:SF26">
    <property type="entry name" value="REGULATORY PROTEIN"/>
    <property type="match status" value="1"/>
</dbReference>
<reference evidence="4 5" key="1">
    <citation type="submission" date="2024-05" db="EMBL/GenBank/DDBJ databases">
        <authorList>
            <consortium name="Candidatus Magnetaquicoccaceae bacterium FCR-1 genome sequencing consortium"/>
            <person name="Shimoshige H."/>
            <person name="Shimamura S."/>
            <person name="Taoka A."/>
            <person name="Kobayashi H."/>
            <person name="Maekawa T."/>
        </authorList>
    </citation>
    <scope>NUCLEOTIDE SEQUENCE [LARGE SCALE GENOMIC DNA]</scope>
    <source>
        <strain evidence="4 5">FCR-1</strain>
    </source>
</reference>
<comment type="caution">
    <text evidence="4">The sequence shown here is derived from an EMBL/GenBank/DDBJ whole genome shotgun (WGS) entry which is preliminary data.</text>
</comment>
<evidence type="ECO:0000256" key="2">
    <source>
        <dbReference type="PROSITE-ProRule" id="PRU00703"/>
    </source>
</evidence>
<dbReference type="Proteomes" id="UP001628193">
    <property type="component" value="Unassembled WGS sequence"/>
</dbReference>
<gene>
    <name evidence="4" type="ORF">SIID45300_02537</name>
</gene>
<evidence type="ECO:0000313" key="5">
    <source>
        <dbReference type="Proteomes" id="UP001628193"/>
    </source>
</evidence>
<organism evidence="4 5">
    <name type="scientific">Candidatus Magnetaquiglobus chichijimensis</name>
    <dbReference type="NCBI Taxonomy" id="3141448"/>
    <lineage>
        <taxon>Bacteria</taxon>
        <taxon>Pseudomonadati</taxon>
        <taxon>Pseudomonadota</taxon>
        <taxon>Magnetococcia</taxon>
        <taxon>Magnetococcales</taxon>
        <taxon>Candidatus Magnetaquicoccaceae</taxon>
        <taxon>Candidatus Magnetaquiglobus</taxon>
    </lineage>
</organism>
<proteinExistence type="predicted"/>
<dbReference type="SMART" id="SM00116">
    <property type="entry name" value="CBS"/>
    <property type="match status" value="2"/>
</dbReference>
<dbReference type="PANTHER" id="PTHR43080">
    <property type="entry name" value="CBS DOMAIN-CONTAINING PROTEIN CBSX3, MITOCHONDRIAL"/>
    <property type="match status" value="1"/>
</dbReference>
<dbReference type="Pfam" id="PF00571">
    <property type="entry name" value="CBS"/>
    <property type="match status" value="2"/>
</dbReference>
<dbReference type="Gene3D" id="3.10.580.10">
    <property type="entry name" value="CBS-domain"/>
    <property type="match status" value="1"/>
</dbReference>
<name>A0ABQ0CBE0_9PROT</name>
<dbReference type="EMBL" id="BAAFGK010000004">
    <property type="protein sequence ID" value="GAB0058193.1"/>
    <property type="molecule type" value="Genomic_DNA"/>
</dbReference>
<evidence type="ECO:0000313" key="4">
    <source>
        <dbReference type="EMBL" id="GAB0058193.1"/>
    </source>
</evidence>
<dbReference type="PROSITE" id="PS51371">
    <property type="entry name" value="CBS"/>
    <property type="match status" value="2"/>
</dbReference>
<feature type="domain" description="CBS" evidence="3">
    <location>
        <begin position="96"/>
        <end position="151"/>
    </location>
</feature>
<dbReference type="InterPro" id="IPR000644">
    <property type="entry name" value="CBS_dom"/>
</dbReference>
<dbReference type="InterPro" id="IPR046342">
    <property type="entry name" value="CBS_dom_sf"/>
</dbReference>
<evidence type="ECO:0000256" key="1">
    <source>
        <dbReference type="ARBA" id="ARBA00023122"/>
    </source>
</evidence>
<evidence type="ECO:0000259" key="3">
    <source>
        <dbReference type="PROSITE" id="PS51371"/>
    </source>
</evidence>
<dbReference type="RefSeq" id="WP_420905871.1">
    <property type="nucleotide sequence ID" value="NZ_BAAFGK010000004.1"/>
</dbReference>
<dbReference type="InterPro" id="IPR051257">
    <property type="entry name" value="Diverse_CBS-Domain"/>
</dbReference>
<reference evidence="4 5" key="2">
    <citation type="submission" date="2024-09" db="EMBL/GenBank/DDBJ databases">
        <title>Draft genome sequence of Candidatus Magnetaquicoccaceae bacterium FCR-1.</title>
        <authorList>
            <person name="Shimoshige H."/>
            <person name="Shimamura S."/>
            <person name="Taoka A."/>
            <person name="Kobayashi H."/>
            <person name="Maekawa T."/>
        </authorList>
    </citation>
    <scope>NUCLEOTIDE SEQUENCE [LARGE SCALE GENOMIC DNA]</scope>
    <source>
        <strain evidence="4 5">FCR-1</strain>
    </source>
</reference>
<keyword evidence="5" id="KW-1185">Reference proteome</keyword>
<protein>
    <recommendedName>
        <fullName evidence="3">CBS domain-containing protein</fullName>
    </recommendedName>
</protein>
<dbReference type="CDD" id="cd04586">
    <property type="entry name" value="CBS_pair_BON_assoc"/>
    <property type="match status" value="1"/>
</dbReference>
<sequence>MKAKDIMVRDVITAPPEMSVRDLARLLTENRIGGVPIVEEGRLLGMVTEEELLSQVKTIHPPLMITILDAVIPIAGEFRYEEDLRRMAASTAGEIMRIDLEAVDEETELAEIATLISDRHVALVPVLRGESLVGIIGKRDVIRGMLADDAA</sequence>
<feature type="domain" description="CBS" evidence="3">
    <location>
        <begin position="7"/>
        <end position="63"/>
    </location>
</feature>